<dbReference type="PANTHER" id="PTHR12867:SF6">
    <property type="entry name" value="N-ACETYLGLUCOSAMINYLDIPHOSPHODOLICHOL N-ACETYLGLUCOSAMINYLTRANSFERASE"/>
    <property type="match status" value="1"/>
</dbReference>
<dbReference type="Proteomes" id="UP000262379">
    <property type="component" value="Unassembled WGS sequence"/>
</dbReference>
<dbReference type="SUPFAM" id="SSF53756">
    <property type="entry name" value="UDP-Glycosyltransferase/glycogen phosphorylase"/>
    <property type="match status" value="1"/>
</dbReference>
<evidence type="ECO:0000256" key="4">
    <source>
        <dbReference type="ARBA" id="ARBA00022679"/>
    </source>
</evidence>
<dbReference type="Pfam" id="PF04101">
    <property type="entry name" value="Glyco_tran_28_C"/>
    <property type="match status" value="1"/>
</dbReference>
<name>A0A371X202_9HYPH</name>
<sequence length="161" mass="17750">MILLSVGTQFPFDRLVQAVDEWALRTGRTDVLGQIGPSTYKPKAMKCFGLVSPDEMRDFQAQADIMIAHAGMGSILTAMELGKPIIVFPRDHTLGEHRNGHQMDTANRFSETPGVFVARSVEELLRYLNNLQGLLAAQNGSRAELARLADNLRSFIGTAHI</sequence>
<proteinExistence type="inferred from homology"/>
<feature type="domain" description="Glycosyl transferase family 28 C-terminal" evidence="6">
    <location>
        <begin position="2"/>
        <end position="110"/>
    </location>
</feature>
<dbReference type="RefSeq" id="WP_116625834.1">
    <property type="nucleotide sequence ID" value="NZ_QURN01000028.1"/>
</dbReference>
<dbReference type="GO" id="GO:0006488">
    <property type="term" value="P:dolichol-linked oligosaccharide biosynthetic process"/>
    <property type="evidence" value="ECO:0007669"/>
    <property type="project" value="InterPro"/>
</dbReference>
<keyword evidence="3" id="KW-0328">Glycosyltransferase</keyword>
<accession>A0A371X202</accession>
<evidence type="ECO:0000256" key="5">
    <source>
        <dbReference type="ARBA" id="ARBA00022824"/>
    </source>
</evidence>
<protein>
    <recommendedName>
        <fullName evidence="6">Glycosyl transferase family 28 C-terminal domain-containing protein</fullName>
    </recommendedName>
</protein>
<evidence type="ECO:0000313" key="8">
    <source>
        <dbReference type="Proteomes" id="UP000262379"/>
    </source>
</evidence>
<comment type="caution">
    <text evidence="7">The sequence shown here is derived from an EMBL/GenBank/DDBJ whole genome shotgun (WGS) entry which is preliminary data.</text>
</comment>
<keyword evidence="4" id="KW-0808">Transferase</keyword>
<dbReference type="InterPro" id="IPR007235">
    <property type="entry name" value="Glyco_trans_28_C"/>
</dbReference>
<evidence type="ECO:0000256" key="2">
    <source>
        <dbReference type="ARBA" id="ARBA00006962"/>
    </source>
</evidence>
<evidence type="ECO:0000256" key="1">
    <source>
        <dbReference type="ARBA" id="ARBA00004240"/>
    </source>
</evidence>
<gene>
    <name evidence="7" type="ORF">DY251_20835</name>
</gene>
<comment type="similarity">
    <text evidence="2">Belongs to the glycosyltransferase 28 family.</text>
</comment>
<evidence type="ECO:0000256" key="3">
    <source>
        <dbReference type="ARBA" id="ARBA00022676"/>
    </source>
</evidence>
<dbReference type="InterPro" id="IPR039042">
    <property type="entry name" value="Alg13-like"/>
</dbReference>
<dbReference type="AlphaFoldDB" id="A0A371X202"/>
<organism evidence="7 8">
    <name type="scientific">Mesorhizobium denitrificans</name>
    <dbReference type="NCBI Taxonomy" id="2294114"/>
    <lineage>
        <taxon>Bacteria</taxon>
        <taxon>Pseudomonadati</taxon>
        <taxon>Pseudomonadota</taxon>
        <taxon>Alphaproteobacteria</taxon>
        <taxon>Hyphomicrobiales</taxon>
        <taxon>Phyllobacteriaceae</taxon>
        <taxon>Mesorhizobium</taxon>
    </lineage>
</organism>
<reference evidence="8" key="1">
    <citation type="submission" date="2018-08" db="EMBL/GenBank/DDBJ databases">
        <authorList>
            <person name="Im W.T."/>
        </authorList>
    </citation>
    <scope>NUCLEOTIDE SEQUENCE [LARGE SCALE GENOMIC DNA]</scope>
    <source>
        <strain evidence="8">LA-28</strain>
    </source>
</reference>
<dbReference type="GO" id="GO:0016758">
    <property type="term" value="F:hexosyltransferase activity"/>
    <property type="evidence" value="ECO:0007669"/>
    <property type="project" value="InterPro"/>
</dbReference>
<comment type="subcellular location">
    <subcellularLocation>
        <location evidence="1">Endoplasmic reticulum</location>
    </subcellularLocation>
</comment>
<evidence type="ECO:0000313" key="7">
    <source>
        <dbReference type="EMBL" id="RFC63265.1"/>
    </source>
</evidence>
<keyword evidence="5" id="KW-0256">Endoplasmic reticulum</keyword>
<dbReference type="Gene3D" id="3.40.50.2000">
    <property type="entry name" value="Glycogen Phosphorylase B"/>
    <property type="match status" value="1"/>
</dbReference>
<dbReference type="PANTHER" id="PTHR12867">
    <property type="entry name" value="GLYCOSYL TRANSFERASE-RELATED"/>
    <property type="match status" value="1"/>
</dbReference>
<dbReference type="EMBL" id="QURN01000028">
    <property type="protein sequence ID" value="RFC63265.1"/>
    <property type="molecule type" value="Genomic_DNA"/>
</dbReference>
<keyword evidence="8" id="KW-1185">Reference proteome</keyword>
<evidence type="ECO:0000259" key="6">
    <source>
        <dbReference type="Pfam" id="PF04101"/>
    </source>
</evidence>